<gene>
    <name evidence="5" type="ORF">AVDCRST_MAG69-1102</name>
</gene>
<organism evidence="5">
    <name type="scientific">uncultured Solirubrobacteraceae bacterium</name>
    <dbReference type="NCBI Taxonomy" id="1162706"/>
    <lineage>
        <taxon>Bacteria</taxon>
        <taxon>Bacillati</taxon>
        <taxon>Actinomycetota</taxon>
        <taxon>Thermoleophilia</taxon>
        <taxon>Solirubrobacterales</taxon>
        <taxon>Solirubrobacteraceae</taxon>
        <taxon>environmental samples</taxon>
    </lineage>
</organism>
<dbReference type="EMBL" id="CADCVP010000126">
    <property type="protein sequence ID" value="CAA9487124.1"/>
    <property type="molecule type" value="Genomic_DNA"/>
</dbReference>
<evidence type="ECO:0000256" key="2">
    <source>
        <dbReference type="ARBA" id="ARBA00022679"/>
    </source>
</evidence>
<sequence>MTRRARCSDKVGAVRICLVYDCLFPWTVGGAERWYRNLAERLAADGHQVTYLTLRQWDRGRPPELPGVRVIPVGPRMALYDGGGQRRIAPPVAFGAGVLAHLLRHGRSYDVVHTASFPYFSLLAAALVRPLGAYGLIVDWHELWTRDYWREYLGRRGGEVGWFVQKLCLRVPQRAFCFARLTAGRLREHELNGEVTVLEGEYAGPLEPRAPEPASLEVIFAGRHIPEKRVPALVPAVARARKTIPALRARILGDGPERGAVLAAIERDGLAGVIEAPGFVPGEEVDHALSHALAMVLPSRREGYGMVVVESASRGTPSVVVADPDNAATELVADGENGFVAASASPEDLAAAIVRVHEGGFALRRRTSAWYGRNARRLSLANSLEVVSAAYAAESTRR</sequence>
<dbReference type="GO" id="GO:0016757">
    <property type="term" value="F:glycosyltransferase activity"/>
    <property type="evidence" value="ECO:0007669"/>
    <property type="project" value="UniProtKB-KW"/>
</dbReference>
<proteinExistence type="predicted"/>
<dbReference type="CDD" id="cd03801">
    <property type="entry name" value="GT4_PimA-like"/>
    <property type="match status" value="1"/>
</dbReference>
<evidence type="ECO:0000313" key="5">
    <source>
        <dbReference type="EMBL" id="CAA9487124.1"/>
    </source>
</evidence>
<keyword evidence="1" id="KW-0328">Glycosyltransferase</keyword>
<name>A0A6J4S5X3_9ACTN</name>
<dbReference type="PANTHER" id="PTHR12526">
    <property type="entry name" value="GLYCOSYLTRANSFERASE"/>
    <property type="match status" value="1"/>
</dbReference>
<dbReference type="AlphaFoldDB" id="A0A6J4S5X3"/>
<evidence type="ECO:0000256" key="1">
    <source>
        <dbReference type="ARBA" id="ARBA00022676"/>
    </source>
</evidence>
<dbReference type="Gene3D" id="3.40.50.2000">
    <property type="entry name" value="Glycogen Phosphorylase B"/>
    <property type="match status" value="2"/>
</dbReference>
<dbReference type="Pfam" id="PF00534">
    <property type="entry name" value="Glycos_transf_1"/>
    <property type="match status" value="1"/>
</dbReference>
<keyword evidence="2 5" id="KW-0808">Transferase</keyword>
<reference evidence="5" key="1">
    <citation type="submission" date="2020-02" db="EMBL/GenBank/DDBJ databases">
        <authorList>
            <person name="Meier V. D."/>
        </authorList>
    </citation>
    <scope>NUCLEOTIDE SEQUENCE</scope>
    <source>
        <strain evidence="5">AVDCRST_MAG69</strain>
    </source>
</reference>
<feature type="domain" description="Glycosyltransferase subfamily 4-like N-terminal" evidence="4">
    <location>
        <begin position="28"/>
        <end position="192"/>
    </location>
</feature>
<accession>A0A6J4S5X3</accession>
<feature type="domain" description="Glycosyl transferase family 1" evidence="3">
    <location>
        <begin position="217"/>
        <end position="366"/>
    </location>
</feature>
<dbReference type="InterPro" id="IPR028098">
    <property type="entry name" value="Glyco_trans_4-like_N"/>
</dbReference>
<dbReference type="Pfam" id="PF13439">
    <property type="entry name" value="Glyco_transf_4"/>
    <property type="match status" value="1"/>
</dbReference>
<evidence type="ECO:0000259" key="4">
    <source>
        <dbReference type="Pfam" id="PF13439"/>
    </source>
</evidence>
<evidence type="ECO:0000259" key="3">
    <source>
        <dbReference type="Pfam" id="PF00534"/>
    </source>
</evidence>
<dbReference type="SUPFAM" id="SSF53756">
    <property type="entry name" value="UDP-Glycosyltransferase/glycogen phosphorylase"/>
    <property type="match status" value="1"/>
</dbReference>
<dbReference type="InterPro" id="IPR001296">
    <property type="entry name" value="Glyco_trans_1"/>
</dbReference>
<dbReference type="PANTHER" id="PTHR12526:SF630">
    <property type="entry name" value="GLYCOSYLTRANSFERASE"/>
    <property type="match status" value="1"/>
</dbReference>
<protein>
    <submittedName>
        <fullName evidence="5">Glycosyltransferase</fullName>
    </submittedName>
</protein>